<dbReference type="Proteomes" id="UP000663868">
    <property type="component" value="Unassembled WGS sequence"/>
</dbReference>
<gene>
    <name evidence="1" type="ORF">KXQ929_LOCUS47528</name>
</gene>
<organism evidence="1 2">
    <name type="scientific">Adineta steineri</name>
    <dbReference type="NCBI Taxonomy" id="433720"/>
    <lineage>
        <taxon>Eukaryota</taxon>
        <taxon>Metazoa</taxon>
        <taxon>Spiralia</taxon>
        <taxon>Gnathifera</taxon>
        <taxon>Rotifera</taxon>
        <taxon>Eurotatoria</taxon>
        <taxon>Bdelloidea</taxon>
        <taxon>Adinetida</taxon>
        <taxon>Adinetidae</taxon>
        <taxon>Adineta</taxon>
    </lineage>
</organism>
<evidence type="ECO:0000313" key="2">
    <source>
        <dbReference type="Proteomes" id="UP000663868"/>
    </source>
</evidence>
<dbReference type="EMBL" id="CAJOBB010017291">
    <property type="protein sequence ID" value="CAF4337615.1"/>
    <property type="molecule type" value="Genomic_DNA"/>
</dbReference>
<comment type="caution">
    <text evidence="1">The sequence shown here is derived from an EMBL/GenBank/DDBJ whole genome shotgun (WGS) entry which is preliminary data.</text>
</comment>
<name>A0A820K610_9BILA</name>
<accession>A0A820K610</accession>
<dbReference type="AlphaFoldDB" id="A0A820K610"/>
<sequence>MFVFVDCFSLEQLLRMQLNQKNLQSKPKYNKWQQNGVTVAGRNGHGDLSNHLHFPNG</sequence>
<proteinExistence type="predicted"/>
<reference evidence="1" key="1">
    <citation type="submission" date="2021-02" db="EMBL/GenBank/DDBJ databases">
        <authorList>
            <person name="Nowell W R."/>
        </authorList>
    </citation>
    <scope>NUCLEOTIDE SEQUENCE</scope>
</reference>
<evidence type="ECO:0000313" key="1">
    <source>
        <dbReference type="EMBL" id="CAF4337615.1"/>
    </source>
</evidence>
<feature type="non-terminal residue" evidence="1">
    <location>
        <position position="1"/>
    </location>
</feature>
<protein>
    <submittedName>
        <fullName evidence="1">Uncharacterized protein</fullName>
    </submittedName>
</protein>